<dbReference type="Proteomes" id="UP001209540">
    <property type="component" value="Unassembled WGS sequence"/>
</dbReference>
<comment type="caution">
    <text evidence="2">The sequence shown here is derived from an EMBL/GenBank/DDBJ whole genome shotgun (WGS) entry which is preliminary data.</text>
</comment>
<dbReference type="InterPro" id="IPR051604">
    <property type="entry name" value="Ergot_Alk_Oxidoreductase"/>
</dbReference>
<dbReference type="Pfam" id="PF05368">
    <property type="entry name" value="NmrA"/>
    <property type="match status" value="1"/>
</dbReference>
<evidence type="ECO:0000313" key="3">
    <source>
        <dbReference type="Proteomes" id="UP001209540"/>
    </source>
</evidence>
<dbReference type="SUPFAM" id="SSF51735">
    <property type="entry name" value="NAD(P)-binding Rossmann-fold domains"/>
    <property type="match status" value="1"/>
</dbReference>
<name>A0AAD5JPA8_9FUNG</name>
<keyword evidence="3" id="KW-1185">Reference proteome</keyword>
<proteinExistence type="predicted"/>
<reference evidence="2" key="2">
    <citation type="submission" date="2023-02" db="EMBL/GenBank/DDBJ databases">
        <authorList>
            <consortium name="DOE Joint Genome Institute"/>
            <person name="Mondo S.J."/>
            <person name="Chang Y."/>
            <person name="Wang Y."/>
            <person name="Ahrendt S."/>
            <person name="Andreopoulos W."/>
            <person name="Barry K."/>
            <person name="Beard J."/>
            <person name="Benny G.L."/>
            <person name="Blankenship S."/>
            <person name="Bonito G."/>
            <person name="Cuomo C."/>
            <person name="Desiro A."/>
            <person name="Gervers K.A."/>
            <person name="Hundley H."/>
            <person name="Kuo A."/>
            <person name="LaButti K."/>
            <person name="Lang B.F."/>
            <person name="Lipzen A."/>
            <person name="O'Donnell K."/>
            <person name="Pangilinan J."/>
            <person name="Reynolds N."/>
            <person name="Sandor L."/>
            <person name="Smith M.W."/>
            <person name="Tsang A."/>
            <person name="Grigoriev I.V."/>
            <person name="Stajich J.E."/>
            <person name="Spatafora J.W."/>
        </authorList>
    </citation>
    <scope>NUCLEOTIDE SEQUENCE</scope>
    <source>
        <strain evidence="2">RSA 2281</strain>
    </source>
</reference>
<sequence>MSIYVVGGTGTIGSLVVQELIQQGAKVTIYARNPQKVEKADNASVIQGDFDYLAPLEKSLVGHERLFLLVPDRPDLCKIKTDISKMAYAAGVQQIVDISSTKLPWRSYNLLHQHELAEEAIFAIPNRGKYVSIRPTSFMTNTLFTVHTIKNQDVVVDSADADEYQEWISPLDIAQVVARILTLDPIEKHQDTGYELIGDRATPSERAAILSKVLGRPITYKQLPVQDLYDILLKFSHDHGIAYFLSTFQRAGPVTRGLPVLLGRSPETFEIWATKNKQAFQ</sequence>
<dbReference type="PANTHER" id="PTHR43162">
    <property type="match status" value="1"/>
</dbReference>
<reference evidence="2" key="1">
    <citation type="journal article" date="2022" name="IScience">
        <title>Evolution of zygomycete secretomes and the origins of terrestrial fungal ecologies.</title>
        <authorList>
            <person name="Chang Y."/>
            <person name="Wang Y."/>
            <person name="Mondo S."/>
            <person name="Ahrendt S."/>
            <person name="Andreopoulos W."/>
            <person name="Barry K."/>
            <person name="Beard J."/>
            <person name="Benny G.L."/>
            <person name="Blankenship S."/>
            <person name="Bonito G."/>
            <person name="Cuomo C."/>
            <person name="Desiro A."/>
            <person name="Gervers K.A."/>
            <person name="Hundley H."/>
            <person name="Kuo A."/>
            <person name="LaButti K."/>
            <person name="Lang B.F."/>
            <person name="Lipzen A."/>
            <person name="O'Donnell K."/>
            <person name="Pangilinan J."/>
            <person name="Reynolds N."/>
            <person name="Sandor L."/>
            <person name="Smith M.E."/>
            <person name="Tsang A."/>
            <person name="Grigoriev I.V."/>
            <person name="Stajich J.E."/>
            <person name="Spatafora J.W."/>
        </authorList>
    </citation>
    <scope>NUCLEOTIDE SEQUENCE</scope>
    <source>
        <strain evidence="2">RSA 2281</strain>
    </source>
</reference>
<organism evidence="2 3">
    <name type="scientific">Phascolomyces articulosus</name>
    <dbReference type="NCBI Taxonomy" id="60185"/>
    <lineage>
        <taxon>Eukaryota</taxon>
        <taxon>Fungi</taxon>
        <taxon>Fungi incertae sedis</taxon>
        <taxon>Mucoromycota</taxon>
        <taxon>Mucoromycotina</taxon>
        <taxon>Mucoromycetes</taxon>
        <taxon>Mucorales</taxon>
        <taxon>Lichtheimiaceae</taxon>
        <taxon>Phascolomyces</taxon>
    </lineage>
</organism>
<dbReference type="Gene3D" id="3.90.25.10">
    <property type="entry name" value="UDP-galactose 4-epimerase, domain 1"/>
    <property type="match status" value="1"/>
</dbReference>
<dbReference type="InterPro" id="IPR036291">
    <property type="entry name" value="NAD(P)-bd_dom_sf"/>
</dbReference>
<protein>
    <recommendedName>
        <fullName evidence="1">NmrA-like domain-containing protein</fullName>
    </recommendedName>
</protein>
<feature type="domain" description="NmrA-like" evidence="1">
    <location>
        <begin position="3"/>
        <end position="248"/>
    </location>
</feature>
<dbReference type="Gene3D" id="3.40.50.720">
    <property type="entry name" value="NAD(P)-binding Rossmann-like Domain"/>
    <property type="match status" value="1"/>
</dbReference>
<dbReference type="InterPro" id="IPR008030">
    <property type="entry name" value="NmrA-like"/>
</dbReference>
<evidence type="ECO:0000313" key="2">
    <source>
        <dbReference type="EMBL" id="KAI9248318.1"/>
    </source>
</evidence>
<dbReference type="AlphaFoldDB" id="A0AAD5JPA8"/>
<accession>A0AAD5JPA8</accession>
<dbReference type="PANTHER" id="PTHR43162:SF1">
    <property type="entry name" value="PRESTALK A DIFFERENTIATION PROTEIN A"/>
    <property type="match status" value="1"/>
</dbReference>
<gene>
    <name evidence="2" type="ORF">BDA99DRAFT_525381</name>
</gene>
<dbReference type="EMBL" id="JAIXMP010000039">
    <property type="protein sequence ID" value="KAI9248318.1"/>
    <property type="molecule type" value="Genomic_DNA"/>
</dbReference>
<evidence type="ECO:0000259" key="1">
    <source>
        <dbReference type="Pfam" id="PF05368"/>
    </source>
</evidence>